<reference evidence="1 2" key="1">
    <citation type="submission" date="2018-08" db="EMBL/GenBank/DDBJ databases">
        <title>Paraburkholderia sp. DHOM06 isolated from forest soil.</title>
        <authorList>
            <person name="Gao Z.-H."/>
            <person name="Qiu L.-H."/>
        </authorList>
    </citation>
    <scope>NUCLEOTIDE SEQUENCE [LARGE SCALE GENOMIC DNA]</scope>
    <source>
        <strain evidence="1 2">DHOM06</strain>
    </source>
</reference>
<dbReference type="AlphaFoldDB" id="A0A3D8K2R4"/>
<evidence type="ECO:0000313" key="1">
    <source>
        <dbReference type="EMBL" id="RDU99342.1"/>
    </source>
</evidence>
<keyword evidence="2" id="KW-1185">Reference proteome</keyword>
<sequence>MGLIANLDGIRNRYKLCFVRKPWAFFTSIPLERQWGDRWEAAPYETYAGDPYRDFSDQILTLAYDGPLFTPDKGIDRIACSALDINTGNAPWLRTESYTGGPPLAIMAGATLETFVQTVGLAGGCVFAPLGWADLANGQCAVPQPPPRAA</sequence>
<gene>
    <name evidence="1" type="ORF">DWV00_09550</name>
</gene>
<name>A0A3D8K2R4_9BURK</name>
<proteinExistence type="predicted"/>
<dbReference type="Proteomes" id="UP000256838">
    <property type="component" value="Unassembled WGS sequence"/>
</dbReference>
<comment type="caution">
    <text evidence="1">The sequence shown here is derived from an EMBL/GenBank/DDBJ whole genome shotgun (WGS) entry which is preliminary data.</text>
</comment>
<organism evidence="1 2">
    <name type="scientific">Trinickia dinghuensis</name>
    <dbReference type="NCBI Taxonomy" id="2291023"/>
    <lineage>
        <taxon>Bacteria</taxon>
        <taxon>Pseudomonadati</taxon>
        <taxon>Pseudomonadota</taxon>
        <taxon>Betaproteobacteria</taxon>
        <taxon>Burkholderiales</taxon>
        <taxon>Burkholderiaceae</taxon>
        <taxon>Trinickia</taxon>
    </lineage>
</organism>
<evidence type="ECO:0000313" key="2">
    <source>
        <dbReference type="Proteomes" id="UP000256838"/>
    </source>
</evidence>
<accession>A0A3D8K2R4</accession>
<dbReference type="RefSeq" id="WP_115533317.1">
    <property type="nucleotide sequence ID" value="NZ_QRGA01000005.1"/>
</dbReference>
<protein>
    <submittedName>
        <fullName evidence="1">Uncharacterized protein</fullName>
    </submittedName>
</protein>
<dbReference type="OrthoDB" id="9001093at2"/>
<dbReference type="EMBL" id="QRGA01000005">
    <property type="protein sequence ID" value="RDU99342.1"/>
    <property type="molecule type" value="Genomic_DNA"/>
</dbReference>